<reference evidence="10 11" key="2">
    <citation type="journal article" date="2021" name="Curr. Genet.">
        <title>Genetic response to nitrogen starvation in the aggressive Eucalyptus foliar pathogen Teratosphaeria destructans.</title>
        <authorList>
            <person name="Havenga M."/>
            <person name="Wingfield B.D."/>
            <person name="Wingfield M.J."/>
            <person name="Dreyer L.L."/>
            <person name="Roets F."/>
            <person name="Aylward J."/>
        </authorList>
    </citation>
    <scope>NUCLEOTIDE SEQUENCE [LARGE SCALE GENOMIC DNA]</scope>
    <source>
        <strain evidence="10">CMW44962</strain>
    </source>
</reference>
<dbReference type="PROSITE" id="PS50158">
    <property type="entry name" value="ZF_CCHC"/>
    <property type="match status" value="1"/>
</dbReference>
<evidence type="ECO:0000256" key="5">
    <source>
        <dbReference type="ARBA" id="ARBA00023242"/>
    </source>
</evidence>
<dbReference type="InterPro" id="IPR033489">
    <property type="entry name" value="RBBP6"/>
</dbReference>
<dbReference type="SMART" id="SM01180">
    <property type="entry name" value="DWNN"/>
    <property type="match status" value="1"/>
</dbReference>
<evidence type="ECO:0000259" key="8">
    <source>
        <dbReference type="PROSITE" id="PS50158"/>
    </source>
</evidence>
<gene>
    <name evidence="10" type="ORF">Tdes44962_MAKER02842</name>
</gene>
<keyword evidence="5" id="KW-0539">Nucleus</keyword>
<dbReference type="CDD" id="cd16620">
    <property type="entry name" value="vRING-HC-C4C4_RBBP6"/>
    <property type="match status" value="1"/>
</dbReference>
<protein>
    <submittedName>
        <fullName evidence="10">RING finger protein</fullName>
    </submittedName>
</protein>
<feature type="compositionally biased region" description="Basic and acidic residues" evidence="7">
    <location>
        <begin position="510"/>
        <end position="520"/>
    </location>
</feature>
<dbReference type="GO" id="GO:0008270">
    <property type="term" value="F:zinc ion binding"/>
    <property type="evidence" value="ECO:0007669"/>
    <property type="project" value="UniProtKB-KW"/>
</dbReference>
<accession>A0A9W7SRT5</accession>
<dbReference type="EMBL" id="RIBY02001868">
    <property type="protein sequence ID" value="KAH9827584.1"/>
    <property type="molecule type" value="Genomic_DNA"/>
</dbReference>
<keyword evidence="3 6" id="KW-0863">Zinc-finger</keyword>
<keyword evidence="11" id="KW-1185">Reference proteome</keyword>
<dbReference type="GO" id="GO:0016567">
    <property type="term" value="P:protein ubiquitination"/>
    <property type="evidence" value="ECO:0007669"/>
    <property type="project" value="InterPro"/>
</dbReference>
<dbReference type="PANTHER" id="PTHR15439">
    <property type="entry name" value="RETINOBLASTOMA-BINDING PROTEIN 6"/>
    <property type="match status" value="1"/>
</dbReference>
<dbReference type="GO" id="GO:0006511">
    <property type="term" value="P:ubiquitin-dependent protein catabolic process"/>
    <property type="evidence" value="ECO:0007669"/>
    <property type="project" value="TreeGrafter"/>
</dbReference>
<dbReference type="GO" id="GO:0006397">
    <property type="term" value="P:mRNA processing"/>
    <property type="evidence" value="ECO:0007669"/>
    <property type="project" value="InterPro"/>
</dbReference>
<name>A0A9W7SRT5_9PEZI</name>
<dbReference type="PROSITE" id="PS51282">
    <property type="entry name" value="DWNN"/>
    <property type="match status" value="1"/>
</dbReference>
<organism evidence="10 11">
    <name type="scientific">Teratosphaeria destructans</name>
    <dbReference type="NCBI Taxonomy" id="418781"/>
    <lineage>
        <taxon>Eukaryota</taxon>
        <taxon>Fungi</taxon>
        <taxon>Dikarya</taxon>
        <taxon>Ascomycota</taxon>
        <taxon>Pezizomycotina</taxon>
        <taxon>Dothideomycetes</taxon>
        <taxon>Dothideomycetidae</taxon>
        <taxon>Mycosphaerellales</taxon>
        <taxon>Teratosphaeriaceae</taxon>
        <taxon>Teratosphaeria</taxon>
    </lineage>
</organism>
<dbReference type="Proteomes" id="UP001138500">
    <property type="component" value="Unassembled WGS sequence"/>
</dbReference>
<feature type="compositionally biased region" description="Low complexity" evidence="7">
    <location>
        <begin position="467"/>
        <end position="476"/>
    </location>
</feature>
<evidence type="ECO:0000313" key="10">
    <source>
        <dbReference type="EMBL" id="KAH9827584.1"/>
    </source>
</evidence>
<feature type="compositionally biased region" description="Low complexity" evidence="7">
    <location>
        <begin position="688"/>
        <end position="697"/>
    </location>
</feature>
<dbReference type="Pfam" id="PF08783">
    <property type="entry name" value="DWNN"/>
    <property type="match status" value="1"/>
</dbReference>
<dbReference type="Pfam" id="PF13696">
    <property type="entry name" value="zf-CCHC_2"/>
    <property type="match status" value="1"/>
</dbReference>
<dbReference type="OrthoDB" id="106784at2759"/>
<dbReference type="AlphaFoldDB" id="A0A9W7SRT5"/>
<dbReference type="InterPro" id="IPR001878">
    <property type="entry name" value="Znf_CCHC"/>
</dbReference>
<dbReference type="SUPFAM" id="SSF57850">
    <property type="entry name" value="RING/U-box"/>
    <property type="match status" value="1"/>
</dbReference>
<feature type="region of interest" description="Disordered" evidence="7">
    <location>
        <begin position="191"/>
        <end position="220"/>
    </location>
</feature>
<comment type="caution">
    <text evidence="10">The sequence shown here is derived from an EMBL/GenBank/DDBJ whole genome shotgun (WGS) entry which is preliminary data.</text>
</comment>
<dbReference type="InterPro" id="IPR036875">
    <property type="entry name" value="Znf_CCHC_sf"/>
</dbReference>
<feature type="domain" description="DWNN" evidence="9">
    <location>
        <begin position="101"/>
        <end position="173"/>
    </location>
</feature>
<dbReference type="SMART" id="SM00343">
    <property type="entry name" value="ZnF_C2HC"/>
    <property type="match status" value="1"/>
</dbReference>
<dbReference type="InterPro" id="IPR025829">
    <property type="entry name" value="Zn_knuckle_CX2CX3GHX4C"/>
</dbReference>
<dbReference type="PANTHER" id="PTHR15439:SF0">
    <property type="entry name" value="CELL DIVISION CYCLE AND APOPTOSIS REGULATOR PROTEIN 1-RELATED"/>
    <property type="match status" value="1"/>
</dbReference>
<dbReference type="GO" id="GO:0061630">
    <property type="term" value="F:ubiquitin protein ligase activity"/>
    <property type="evidence" value="ECO:0007669"/>
    <property type="project" value="InterPro"/>
</dbReference>
<dbReference type="Gene3D" id="3.30.40.10">
    <property type="entry name" value="Zinc/RING finger domain, C3HC4 (zinc finger)"/>
    <property type="match status" value="1"/>
</dbReference>
<evidence type="ECO:0000256" key="7">
    <source>
        <dbReference type="SAM" id="MobiDB-lite"/>
    </source>
</evidence>
<sequence>LCTPAAPLSSLTSTPSSVITASTTSFFHHHAPSLPRNSTLALQRAHESIKSRSVARAFPNQVRDGGDRAGVILEPAQRVEQSEGGARKRRDSTSTAMSSTIFFRFPNSKTSEQISFDGASLSVFEVKRDIIAMARLGDGKDFDLDIENPDKELYKDDTEQIPRSSTVIAKRKPAQRPGAGRAARYVSGNMPASAKNQHRIESTPVASSKGAPVSFNSSKAMTEEEKLARLMGEEKDIFAKEQAGAKPMLRSVNNKPAPPSDKPVPPNYTCHRCGEKGHWIQNCPTNGNPDLDGRNKIRRTTGIPRSFLKKIDESQLVTDENGKVDLSKLPPGAMRNPEGEWVLATQDTASFDRFKESHNAAAAKAKEASEDVDELRRRGLLCDIGEHGYSAEEGHTRRPVKTPCCGNRYSFECIETALLDSDFICPNCAEKDVFVEGLVEDEETRARMKEYLDEKASKQAEKEKSKSPAPASAPSPQAGSVKSPSVGAAVPEVKVNGTMSASSTPHSKKRGAEDELENNRKPAGPAEMQRAGSKQGTPTPAPTVPAIPTGPKADREAQAAQQAAQNNMGTFKIANNMQDFVRQMEAMGGAMPGGMNPMMNGFNPAMMGGMGGMGMGGMGMGMGGMMGGFNPMMMGGMGGMGGFGPMNGGMGMNGLAGGMANGGAWQGQQQAGWGGNMNQGVADGAYMRQPVNPQRQMNRNRRQQRSVDYKQMGS</sequence>
<evidence type="ECO:0000256" key="3">
    <source>
        <dbReference type="ARBA" id="ARBA00022771"/>
    </source>
</evidence>
<dbReference type="Gene3D" id="4.10.60.10">
    <property type="entry name" value="Zinc finger, CCHC-type"/>
    <property type="match status" value="1"/>
</dbReference>
<evidence type="ECO:0000256" key="2">
    <source>
        <dbReference type="ARBA" id="ARBA00022723"/>
    </source>
</evidence>
<keyword evidence="4" id="KW-0862">Zinc</keyword>
<dbReference type="Gene3D" id="3.10.20.90">
    <property type="entry name" value="Phosphatidylinositol 3-kinase Catalytic Subunit, Chain A, domain 1"/>
    <property type="match status" value="1"/>
</dbReference>
<dbReference type="InterPro" id="IPR013083">
    <property type="entry name" value="Znf_RING/FYVE/PHD"/>
</dbReference>
<feature type="compositionally biased region" description="Basic and acidic residues" evidence="7">
    <location>
        <begin position="454"/>
        <end position="466"/>
    </location>
</feature>
<feature type="non-terminal residue" evidence="10">
    <location>
        <position position="1"/>
    </location>
</feature>
<dbReference type="SUPFAM" id="SSF57756">
    <property type="entry name" value="Retrovirus zinc finger-like domains"/>
    <property type="match status" value="1"/>
</dbReference>
<evidence type="ECO:0000259" key="9">
    <source>
        <dbReference type="PROSITE" id="PS51282"/>
    </source>
</evidence>
<reference evidence="10 11" key="1">
    <citation type="journal article" date="2018" name="IMA Fungus">
        <title>IMA Genome-F 10: Nine draft genome sequences of Claviceps purpurea s.lat., including C. arundinis, C. humidiphila, and C. cf. spartinae, pseudomolecules for the pitch canker pathogen Fusarium circinatum, draft genome of Davidsoniella eucalypti, Grosmannia galeiformis, Quambalaria eucalypti, and Teratosphaeria destructans.</title>
        <authorList>
            <person name="Wingfield B.D."/>
            <person name="Liu M."/>
            <person name="Nguyen H.D."/>
            <person name="Lane F.A."/>
            <person name="Morgan S.W."/>
            <person name="De Vos L."/>
            <person name="Wilken P.M."/>
            <person name="Duong T.A."/>
            <person name="Aylward J."/>
            <person name="Coetzee M.P."/>
            <person name="Dadej K."/>
            <person name="De Beer Z.W."/>
            <person name="Findlay W."/>
            <person name="Havenga M."/>
            <person name="Kolarik M."/>
            <person name="Menzies J.G."/>
            <person name="Naidoo K."/>
            <person name="Pochopski O."/>
            <person name="Shoukouhi P."/>
            <person name="Santana Q.C."/>
            <person name="Seifert K.A."/>
            <person name="Soal N."/>
            <person name="Steenkamp E.T."/>
            <person name="Tatham C.T."/>
            <person name="van der Nest M.A."/>
            <person name="Wingfield M.J."/>
        </authorList>
    </citation>
    <scope>NUCLEOTIDE SEQUENCE [LARGE SCALE GENOMIC DNA]</scope>
    <source>
        <strain evidence="10">CMW44962</strain>
    </source>
</reference>
<feature type="region of interest" description="Disordered" evidence="7">
    <location>
        <begin position="686"/>
        <end position="714"/>
    </location>
</feature>
<dbReference type="GO" id="GO:0003676">
    <property type="term" value="F:nucleic acid binding"/>
    <property type="evidence" value="ECO:0007669"/>
    <property type="project" value="InterPro"/>
</dbReference>
<evidence type="ECO:0000256" key="1">
    <source>
        <dbReference type="ARBA" id="ARBA00004123"/>
    </source>
</evidence>
<dbReference type="GO" id="GO:0005634">
    <property type="term" value="C:nucleus"/>
    <property type="evidence" value="ECO:0007669"/>
    <property type="project" value="UniProtKB-SubCell"/>
</dbReference>
<dbReference type="InterPro" id="IPR014891">
    <property type="entry name" value="DWNN_domain"/>
</dbReference>
<evidence type="ECO:0000256" key="4">
    <source>
        <dbReference type="ARBA" id="ARBA00022833"/>
    </source>
</evidence>
<evidence type="ECO:0000256" key="6">
    <source>
        <dbReference type="PROSITE-ProRule" id="PRU00047"/>
    </source>
</evidence>
<evidence type="ECO:0000313" key="11">
    <source>
        <dbReference type="Proteomes" id="UP001138500"/>
    </source>
</evidence>
<feature type="region of interest" description="Disordered" evidence="7">
    <location>
        <begin position="454"/>
        <end position="564"/>
    </location>
</feature>
<keyword evidence="2" id="KW-0479">Metal-binding</keyword>
<proteinExistence type="predicted"/>
<comment type="subcellular location">
    <subcellularLocation>
        <location evidence="1">Nucleus</location>
    </subcellularLocation>
</comment>
<feature type="domain" description="CCHC-type" evidence="8">
    <location>
        <begin position="270"/>
        <end position="284"/>
    </location>
</feature>